<proteinExistence type="predicted"/>
<dbReference type="Gene3D" id="1.10.150.130">
    <property type="match status" value="1"/>
</dbReference>
<reference evidence="2 3" key="1">
    <citation type="journal article" date="2015" name="Genome Biol. Evol.">
        <title>Comparative Genomics of a Bacterivorous Green Alga Reveals Evolutionary Causalities and Consequences of Phago-Mixotrophic Mode of Nutrition.</title>
        <authorList>
            <person name="Burns J.A."/>
            <person name="Paasch A."/>
            <person name="Narechania A."/>
            <person name="Kim E."/>
        </authorList>
    </citation>
    <scope>NUCLEOTIDE SEQUENCE [LARGE SCALE GENOMIC DNA]</scope>
    <source>
        <strain evidence="2 3">PLY_AMNH</strain>
    </source>
</reference>
<dbReference type="Gene3D" id="2.30.30.140">
    <property type="match status" value="1"/>
</dbReference>
<sequence>MDDLLVITKTQDDAFVQRDRVGKLLSRLGLFWNEKKGHWEPTQLVEPLGLEARYIRSKANEGADRLSRDKGLDNWRINGRWFKYAEENWGEHSVDRFASEISAQLPSNGGVTVLAEPILVPGAGGAGDRGGHNNKEYDEMRPGDKIEILWPEDLEWYPGIVGATGNDGRTTIQFDDGDVENIVLKEEGYRVPPSVTTEAQHQQWLPPTAATVQLYVASLLEAGTVKGTSLQPYLSAINCFHKDFSLPGPAKGRAVTRAVKGMTAMQTAAAEQ</sequence>
<gene>
    <name evidence="2" type="ORF">CYMTET_20950</name>
</gene>
<protein>
    <submittedName>
        <fullName evidence="2">Uncharacterized protein</fullName>
    </submittedName>
</protein>
<dbReference type="GO" id="GO:0003677">
    <property type="term" value="F:DNA binding"/>
    <property type="evidence" value="ECO:0007669"/>
    <property type="project" value="UniProtKB-KW"/>
</dbReference>
<dbReference type="SUPFAM" id="SSF47823">
    <property type="entry name" value="lambda integrase-like, N-terminal domain"/>
    <property type="match status" value="1"/>
</dbReference>
<dbReference type="Proteomes" id="UP001190700">
    <property type="component" value="Unassembled WGS sequence"/>
</dbReference>
<keyword evidence="3" id="KW-1185">Reference proteome</keyword>
<organism evidence="2 3">
    <name type="scientific">Cymbomonas tetramitiformis</name>
    <dbReference type="NCBI Taxonomy" id="36881"/>
    <lineage>
        <taxon>Eukaryota</taxon>
        <taxon>Viridiplantae</taxon>
        <taxon>Chlorophyta</taxon>
        <taxon>Pyramimonadophyceae</taxon>
        <taxon>Pyramimonadales</taxon>
        <taxon>Pyramimonadaceae</taxon>
        <taxon>Cymbomonas</taxon>
    </lineage>
</organism>
<evidence type="ECO:0000313" key="3">
    <source>
        <dbReference type="Proteomes" id="UP001190700"/>
    </source>
</evidence>
<name>A0AAE0L3C6_9CHLO</name>
<dbReference type="EMBL" id="LGRX02010267">
    <property type="protein sequence ID" value="KAK3270661.1"/>
    <property type="molecule type" value="Genomic_DNA"/>
</dbReference>
<dbReference type="InterPro" id="IPR010998">
    <property type="entry name" value="Integrase_recombinase_N"/>
</dbReference>
<dbReference type="CDD" id="cd04508">
    <property type="entry name" value="Tudor_SF"/>
    <property type="match status" value="1"/>
</dbReference>
<comment type="caution">
    <text evidence="2">The sequence shown here is derived from an EMBL/GenBank/DDBJ whole genome shotgun (WGS) entry which is preliminary data.</text>
</comment>
<evidence type="ECO:0000256" key="1">
    <source>
        <dbReference type="ARBA" id="ARBA00023125"/>
    </source>
</evidence>
<dbReference type="AlphaFoldDB" id="A0AAE0L3C6"/>
<evidence type="ECO:0000313" key="2">
    <source>
        <dbReference type="EMBL" id="KAK3270661.1"/>
    </source>
</evidence>
<keyword evidence="1" id="KW-0238">DNA-binding</keyword>
<accession>A0AAE0L3C6</accession>